<sequence>MRNQLKSSRWLTWVLFLTLAGNVLNAQLENDQNISKRGTTAAQFLKISTGGRGTAMGSANVAICSDLTSSYWNPAGLAHMKGIQVYFENNDWLAGTDHHFGAVGFSWPSVGVFSLSLNMLSTPDDLVRTVENPKGTGEKFNAQDLSIGLTVARNLTDRLSLGASIKNIRQRIWHSSGQTMATDIGVQYKTPIRDLMLGASISNFGNDLSLSGRDMNISVDPDPGNQGNVEFVNAEYQTDAFPLPLFFRVGIGGYLINTPLLQAVFAIDAIHPNDNYEYLNLGLEAAYNELVFIRAGYPSFGKDDSIEGPTFGTGLHYRIPRTSTILKLEYSIADFGPLGMIQRLSIGYHF</sequence>
<accession>Q6SHX0</accession>
<name>Q6SHX0_9BACT</name>
<evidence type="ECO:0008006" key="2">
    <source>
        <dbReference type="Google" id="ProtNLM"/>
    </source>
</evidence>
<dbReference type="Gene3D" id="2.40.160.60">
    <property type="entry name" value="Outer membrane protein transport protein (OMPP1/FadL/TodX)"/>
    <property type="match status" value="1"/>
</dbReference>
<reference evidence="1" key="2">
    <citation type="submission" date="2003-12" db="EMBL/GenBank/DDBJ databases">
        <title>Monterey Bay Coastal Ocean Microbial Observatory environmental clone sequencing.</title>
        <authorList>
            <person name="DeLong E.F."/>
        </authorList>
    </citation>
    <scope>NUCLEOTIDE SEQUENCE</scope>
</reference>
<proteinExistence type="predicted"/>
<dbReference type="SUPFAM" id="SSF56935">
    <property type="entry name" value="Porins"/>
    <property type="match status" value="1"/>
</dbReference>
<reference evidence="1" key="1">
    <citation type="submission" date="2003-11" db="EMBL/GenBank/DDBJ databases">
        <authorList>
            <person name="Heidelberg J.F."/>
            <person name="Eisen J.A."/>
            <person name="Nelson W.C."/>
            <person name="DeLong E.F."/>
        </authorList>
    </citation>
    <scope>NUCLEOTIDE SEQUENCE</scope>
</reference>
<evidence type="ECO:0000313" key="1">
    <source>
        <dbReference type="EMBL" id="AAR37502.1"/>
    </source>
</evidence>
<dbReference type="EMBL" id="AY458631">
    <property type="protein sequence ID" value="AAR37502.1"/>
    <property type="molecule type" value="Genomic_DNA"/>
</dbReference>
<dbReference type="NCBIfam" id="NF033709">
    <property type="entry name" value="PorV_fam"/>
    <property type="match status" value="1"/>
</dbReference>
<gene>
    <name evidence="1" type="ORF">MBMO_EBAC750-03B02.4</name>
</gene>
<dbReference type="AlphaFoldDB" id="Q6SHX0"/>
<protein>
    <recommendedName>
        <fullName evidence="2">PorV/PorQ family protein</fullName>
    </recommendedName>
</protein>
<organism evidence="1">
    <name type="scientific">uncultured marine bacterium 159</name>
    <dbReference type="NCBI Taxonomy" id="257384"/>
    <lineage>
        <taxon>Bacteria</taxon>
        <taxon>environmental samples</taxon>
    </lineage>
</organism>